<keyword evidence="2" id="KW-0479">Metal-binding</keyword>
<organism evidence="6 7">
    <name type="scientific">Alternaria alternata</name>
    <name type="common">Alternaria rot fungus</name>
    <name type="synonym">Torula alternata</name>
    <dbReference type="NCBI Taxonomy" id="5599"/>
    <lineage>
        <taxon>Eukaryota</taxon>
        <taxon>Fungi</taxon>
        <taxon>Dikarya</taxon>
        <taxon>Ascomycota</taxon>
        <taxon>Pezizomycotina</taxon>
        <taxon>Dothideomycetes</taxon>
        <taxon>Pleosporomycetidae</taxon>
        <taxon>Pleosporales</taxon>
        <taxon>Pleosporineae</taxon>
        <taxon>Pleosporaceae</taxon>
        <taxon>Alternaria</taxon>
        <taxon>Alternaria sect. Alternaria</taxon>
        <taxon>Alternaria alternata complex</taxon>
    </lineage>
</organism>
<dbReference type="STRING" id="5599.A0A177E2B6"/>
<dbReference type="Gene3D" id="6.20.50.20">
    <property type="match status" value="1"/>
</dbReference>
<dbReference type="EMBL" id="KV441470">
    <property type="protein sequence ID" value="OAG25109.1"/>
    <property type="molecule type" value="Genomic_DNA"/>
</dbReference>
<gene>
    <name evidence="6" type="ORF">CC77DRAFT_1056913</name>
</gene>
<feature type="compositionally biased region" description="Polar residues" evidence="5">
    <location>
        <begin position="170"/>
        <end position="179"/>
    </location>
</feature>
<keyword evidence="1" id="KW-0819">tRNA processing</keyword>
<keyword evidence="3" id="KW-0862">Zinc</keyword>
<dbReference type="RefSeq" id="XP_018390530.1">
    <property type="nucleotide sequence ID" value="XM_018527958.1"/>
</dbReference>
<evidence type="ECO:0000313" key="6">
    <source>
        <dbReference type="EMBL" id="OAG25109.1"/>
    </source>
</evidence>
<evidence type="ECO:0000256" key="2">
    <source>
        <dbReference type="ARBA" id="ARBA00022723"/>
    </source>
</evidence>
<dbReference type="KEGG" id="aalt:CC77DRAFT_1056913"/>
<protein>
    <submittedName>
        <fullName evidence="6">Rpr2-domain-containing protein</fullName>
    </submittedName>
</protein>
<evidence type="ECO:0000256" key="5">
    <source>
        <dbReference type="SAM" id="MobiDB-lite"/>
    </source>
</evidence>
<keyword evidence="7" id="KW-1185">Reference proteome</keyword>
<dbReference type="Proteomes" id="UP000077248">
    <property type="component" value="Unassembled WGS sequence"/>
</dbReference>
<sequence>MSKVKAPKSKGMPNKHLHARSTFLYQAATYLTLQTATQDEFAIDVAQDKESPPHAAPATQRHLPLALELGSDLQQVSRKGQLRLAVDLKRSMCKSCNTVLIPGRTVSQTIENPSKGGRKPWADVLVVTCLICGGKKRFPVGATKQLKKPKRVTTSTIPLSKSTSEDGRQSDTTLVAGTD</sequence>
<dbReference type="PANTHER" id="PTHR14742:SF0">
    <property type="entry name" value="RIBONUCLEASE P PROTEIN SUBUNIT P21"/>
    <property type="match status" value="1"/>
</dbReference>
<name>A0A177E2B6_ALTAL</name>
<evidence type="ECO:0000313" key="7">
    <source>
        <dbReference type="Proteomes" id="UP000077248"/>
    </source>
</evidence>
<accession>A0A177E2B6</accession>
<reference evidence="6 7" key="1">
    <citation type="submission" date="2016-05" db="EMBL/GenBank/DDBJ databases">
        <title>Comparative analysis of secretome profiles of manganese(II)-oxidizing ascomycete fungi.</title>
        <authorList>
            <consortium name="DOE Joint Genome Institute"/>
            <person name="Zeiner C.A."/>
            <person name="Purvine S.O."/>
            <person name="Zink E.M."/>
            <person name="Wu S."/>
            <person name="Pasa-Tolic L."/>
            <person name="Chaput D.L."/>
            <person name="Haridas S."/>
            <person name="Grigoriev I.V."/>
            <person name="Santelli C.M."/>
            <person name="Hansel C.M."/>
        </authorList>
    </citation>
    <scope>NUCLEOTIDE SEQUENCE [LARGE SCALE GENOMIC DNA]</scope>
    <source>
        <strain evidence="6 7">SRC1lrK2f</strain>
    </source>
</reference>
<evidence type="ECO:0000256" key="1">
    <source>
        <dbReference type="ARBA" id="ARBA00022694"/>
    </source>
</evidence>
<dbReference type="PANTHER" id="PTHR14742">
    <property type="entry name" value="RIBONUCLEASE P SUBUNIT P21"/>
    <property type="match status" value="1"/>
</dbReference>
<dbReference type="GO" id="GO:0005655">
    <property type="term" value="C:nucleolar ribonuclease P complex"/>
    <property type="evidence" value="ECO:0007669"/>
    <property type="project" value="TreeGrafter"/>
</dbReference>
<dbReference type="GO" id="GO:0008033">
    <property type="term" value="P:tRNA processing"/>
    <property type="evidence" value="ECO:0007669"/>
    <property type="project" value="UniProtKB-KW"/>
</dbReference>
<dbReference type="GO" id="GO:0046872">
    <property type="term" value="F:metal ion binding"/>
    <property type="evidence" value="ECO:0007669"/>
    <property type="project" value="UniProtKB-KW"/>
</dbReference>
<comment type="similarity">
    <text evidence="4">Belongs to the eukaryotic/archaeal RNase P protein component 4 family.</text>
</comment>
<evidence type="ECO:0000256" key="4">
    <source>
        <dbReference type="ARBA" id="ARBA00038402"/>
    </source>
</evidence>
<evidence type="ECO:0000256" key="3">
    <source>
        <dbReference type="ARBA" id="ARBA00022833"/>
    </source>
</evidence>
<feature type="region of interest" description="Disordered" evidence="5">
    <location>
        <begin position="146"/>
        <end position="179"/>
    </location>
</feature>
<proteinExistence type="inferred from homology"/>
<dbReference type="Pfam" id="PF04032">
    <property type="entry name" value="Rpr2"/>
    <property type="match status" value="1"/>
</dbReference>
<feature type="compositionally biased region" description="Polar residues" evidence="5">
    <location>
        <begin position="152"/>
        <end position="162"/>
    </location>
</feature>
<dbReference type="VEuPathDB" id="FungiDB:CC77DRAFT_1056913"/>
<dbReference type="InterPro" id="IPR007175">
    <property type="entry name" value="Rpr2/Snm1/Rpp21"/>
</dbReference>
<dbReference type="AlphaFoldDB" id="A0A177E2B6"/>
<dbReference type="GeneID" id="29113552"/>
<dbReference type="OMA" id="HIRARLD"/>